<dbReference type="PANTHER" id="PTHR24114">
    <property type="entry name" value="LEUCINE RICH REPEAT FAMILY PROTEIN"/>
    <property type="match status" value="1"/>
</dbReference>
<dbReference type="PANTHER" id="PTHR24114:SF2">
    <property type="entry name" value="F-BOX DOMAIN-CONTAINING PROTEIN-RELATED"/>
    <property type="match status" value="1"/>
</dbReference>
<dbReference type="InterPro" id="IPR032675">
    <property type="entry name" value="LRR_dom_sf"/>
</dbReference>
<dbReference type="EMBL" id="SNRW01000589">
    <property type="protein sequence ID" value="KAA6400275.1"/>
    <property type="molecule type" value="Genomic_DNA"/>
</dbReference>
<dbReference type="InterPro" id="IPR001611">
    <property type="entry name" value="Leu-rich_rpt"/>
</dbReference>
<dbReference type="OrthoDB" id="120976at2759"/>
<dbReference type="AlphaFoldDB" id="A0A5J4X0Y5"/>
<proteinExistence type="predicted"/>
<organism evidence="1 2">
    <name type="scientific">Streblomastix strix</name>
    <dbReference type="NCBI Taxonomy" id="222440"/>
    <lineage>
        <taxon>Eukaryota</taxon>
        <taxon>Metamonada</taxon>
        <taxon>Preaxostyla</taxon>
        <taxon>Oxymonadida</taxon>
        <taxon>Streblomastigidae</taxon>
        <taxon>Streblomastix</taxon>
    </lineage>
</organism>
<dbReference type="SUPFAM" id="SSF52047">
    <property type="entry name" value="RNI-like"/>
    <property type="match status" value="1"/>
</dbReference>
<protein>
    <recommendedName>
        <fullName evidence="3">Leucine Rich Repeat family protein</fullName>
    </recommendedName>
</protein>
<evidence type="ECO:0000313" key="2">
    <source>
        <dbReference type="Proteomes" id="UP000324800"/>
    </source>
</evidence>
<dbReference type="Proteomes" id="UP000324800">
    <property type="component" value="Unassembled WGS sequence"/>
</dbReference>
<dbReference type="InterPro" id="IPR052394">
    <property type="entry name" value="LRR-containing"/>
</dbReference>
<sequence length="248" mass="27520">MTVTDICYFLRCKDSGVSMYTPFVDALKLHRTQIELATLSSDQHPPLIASAIFSLSLYPHLTRLCLSGSQKGLFSDRYVQNSIRQIIANSHSLTELDLSFCNLTDQEGVSIAQAFEYNQSIHIINLSGNMIGENTVIQLSESITKRPIIYSLDLSMNKTLSTLSAWVNALSIALPFNTGIKALRLSGSSSAMNKLFTCLKQIGGVMNFGWVGSSIETPHLLQFLHLFEEIDKDKSQFLKQAMNSSSKK</sequence>
<accession>A0A5J4X0Y5</accession>
<dbReference type="Pfam" id="PF13516">
    <property type="entry name" value="LRR_6"/>
    <property type="match status" value="1"/>
</dbReference>
<dbReference type="SMART" id="SM00368">
    <property type="entry name" value="LRR_RI"/>
    <property type="match status" value="2"/>
</dbReference>
<evidence type="ECO:0008006" key="3">
    <source>
        <dbReference type="Google" id="ProtNLM"/>
    </source>
</evidence>
<gene>
    <name evidence="1" type="ORF">EZS28_004201</name>
</gene>
<evidence type="ECO:0000313" key="1">
    <source>
        <dbReference type="EMBL" id="KAA6400275.1"/>
    </source>
</evidence>
<dbReference type="Gene3D" id="3.80.10.10">
    <property type="entry name" value="Ribonuclease Inhibitor"/>
    <property type="match status" value="1"/>
</dbReference>
<name>A0A5J4X0Y5_9EUKA</name>
<comment type="caution">
    <text evidence="1">The sequence shown here is derived from an EMBL/GenBank/DDBJ whole genome shotgun (WGS) entry which is preliminary data.</text>
</comment>
<reference evidence="1 2" key="1">
    <citation type="submission" date="2019-03" db="EMBL/GenBank/DDBJ databases">
        <title>Single cell metagenomics reveals metabolic interactions within the superorganism composed of flagellate Streblomastix strix and complex community of Bacteroidetes bacteria on its surface.</title>
        <authorList>
            <person name="Treitli S.C."/>
            <person name="Kolisko M."/>
            <person name="Husnik F."/>
            <person name="Keeling P."/>
            <person name="Hampl V."/>
        </authorList>
    </citation>
    <scope>NUCLEOTIDE SEQUENCE [LARGE SCALE GENOMIC DNA]</scope>
    <source>
        <strain evidence="1">ST1C</strain>
    </source>
</reference>